<dbReference type="Pfam" id="PF00817">
    <property type="entry name" value="IMS"/>
    <property type="match status" value="1"/>
</dbReference>
<feature type="domain" description="UmuC" evidence="3">
    <location>
        <begin position="6"/>
        <end position="127"/>
    </location>
</feature>
<evidence type="ECO:0000256" key="2">
    <source>
        <dbReference type="SAM" id="MobiDB-lite"/>
    </source>
</evidence>
<feature type="region of interest" description="Disordered" evidence="2">
    <location>
        <begin position="133"/>
        <end position="230"/>
    </location>
</feature>
<proteinExistence type="inferred from homology"/>
<dbReference type="EMBL" id="AENY02000003">
    <property type="protein sequence ID" value="EKP94012.1"/>
    <property type="molecule type" value="Genomic_DNA"/>
</dbReference>
<dbReference type="InterPro" id="IPR043502">
    <property type="entry name" value="DNA/RNA_pol_sf"/>
</dbReference>
<organism evidence="4 5">
    <name type="scientific">Thermaerobacter subterraneus DSM 13965</name>
    <dbReference type="NCBI Taxonomy" id="867903"/>
    <lineage>
        <taxon>Bacteria</taxon>
        <taxon>Bacillati</taxon>
        <taxon>Bacillota</taxon>
        <taxon>Clostridia</taxon>
        <taxon>Eubacteriales</taxon>
        <taxon>Clostridiales Family XVII. Incertae Sedis</taxon>
        <taxon>Thermaerobacter</taxon>
    </lineage>
</organism>
<dbReference type="SUPFAM" id="SSF56672">
    <property type="entry name" value="DNA/RNA polymerases"/>
    <property type="match status" value="2"/>
</dbReference>
<dbReference type="InterPro" id="IPR001126">
    <property type="entry name" value="UmuC"/>
</dbReference>
<comment type="similarity">
    <text evidence="1">Belongs to the DNA polymerase type-Y family.</text>
</comment>
<dbReference type="AlphaFoldDB" id="K6PMD0"/>
<evidence type="ECO:0000313" key="4">
    <source>
        <dbReference type="EMBL" id="EKP94012.1"/>
    </source>
</evidence>
<name>K6PMD0_9FIRM</name>
<protein>
    <submittedName>
        <fullName evidence="4">Nucleotidyltransferase/DNA polymerase involved in DNA repair</fullName>
    </submittedName>
</protein>
<dbReference type="Gene3D" id="3.30.70.270">
    <property type="match status" value="1"/>
</dbReference>
<accession>K6PMD0</accession>
<evidence type="ECO:0000313" key="5">
    <source>
        <dbReference type="Proteomes" id="UP000005710"/>
    </source>
</evidence>
<feature type="compositionally biased region" description="Low complexity" evidence="2">
    <location>
        <begin position="199"/>
        <end position="212"/>
    </location>
</feature>
<comment type="caution">
    <text evidence="4">The sequence shown here is derived from an EMBL/GenBank/DDBJ whole genome shotgun (WGS) entry which is preliminary data.</text>
</comment>
<keyword evidence="5" id="KW-1185">Reference proteome</keyword>
<reference evidence="4" key="2">
    <citation type="submission" date="2012-10" db="EMBL/GenBank/DDBJ databases">
        <title>Improved high-quality draft of Thermaerobacter subterraneus C21, DSM 13965.</title>
        <authorList>
            <consortium name="DOE Joint Genome Institute"/>
            <person name="Eisen J."/>
            <person name="Huntemann M."/>
            <person name="Wei C.-L."/>
            <person name="Han J."/>
            <person name="Detter J.C."/>
            <person name="Han C."/>
            <person name="Tapia R."/>
            <person name="Chen A."/>
            <person name="Kyrpides N."/>
            <person name="Mavromatis K."/>
            <person name="Markowitz V."/>
            <person name="Szeto E."/>
            <person name="Ivanova N."/>
            <person name="Mikhailova N."/>
            <person name="Ovchinnikova G."/>
            <person name="Pagani I."/>
            <person name="Pati A."/>
            <person name="Goodwin L."/>
            <person name="Nordberg H.P."/>
            <person name="Cantor M.N."/>
            <person name="Hua S.X."/>
            <person name="Woyke T."/>
            <person name="Eisen J."/>
            <person name="Klenk H.-P."/>
        </authorList>
    </citation>
    <scope>NUCLEOTIDE SEQUENCE [LARGE SCALE GENOMIC DNA]</scope>
    <source>
        <strain evidence="4">DSM 13965</strain>
    </source>
</reference>
<sequence length="519" mass="53912">MAAGVQDRPAVVADGPVVADVSLPARAAGLRPGIRVQSARRLLGSLEVVPRDAIDPMAALEPFYEALLSLSPRVEPVVDQLAAFCELDPRQTVDGVVAILQAAGLGRYGHRLVLGLGHGRLVARMAARVAARSPTGGGAGATGRQACGSGPASSRTGPSPVTRPPAGPAKGAARVPRFRDGSRPWPGRGAWRDAEAMGRDAAAQPGPQAGFPAGRGGAAGGHPSRARPPREACGAAGLAVVSCCVPPGQEAGFLAPLPVAALQEEVPPAARRQLQRLGLYTLGDVAAAPRQVVARAVGDQAPLLQAWCRGDDRRPLKPGYPPPGVTATLTAPPELGEELRAGWWPAQLPRLAREVAARLAAAGQAGRLVILQGERSRVGRYLPVAAAGQDVLARAALALYHRLVPAEPAPARLDLTVTALEPAARQLALPAAFDPGAGPGGRRAVPGGERPGTGRQRAGRAPFPAGQEVAGPELPVLLDELVRRYPGRIFWGRERPATRRERQLAYWDPWRGAPGQPGR</sequence>
<dbReference type="RefSeq" id="WP_006904009.1">
    <property type="nucleotide sequence ID" value="NZ_JH976535.1"/>
</dbReference>
<dbReference type="STRING" id="867903.ThesuDRAFT_01736"/>
<feature type="region of interest" description="Disordered" evidence="2">
    <location>
        <begin position="431"/>
        <end position="466"/>
    </location>
</feature>
<dbReference type="Proteomes" id="UP000005710">
    <property type="component" value="Unassembled WGS sequence"/>
</dbReference>
<gene>
    <name evidence="4" type="ORF">ThesuDRAFT_01736</name>
</gene>
<evidence type="ECO:0000256" key="1">
    <source>
        <dbReference type="ARBA" id="ARBA00010945"/>
    </source>
</evidence>
<dbReference type="GO" id="GO:0006281">
    <property type="term" value="P:DNA repair"/>
    <property type="evidence" value="ECO:0007669"/>
    <property type="project" value="InterPro"/>
</dbReference>
<dbReference type="Gene3D" id="1.10.150.20">
    <property type="entry name" value="5' to 3' exonuclease, C-terminal subdomain"/>
    <property type="match status" value="1"/>
</dbReference>
<dbReference type="HOGENOM" id="CLU_524715_0_0_9"/>
<feature type="compositionally biased region" description="Low complexity" evidence="2">
    <location>
        <begin position="431"/>
        <end position="448"/>
    </location>
</feature>
<dbReference type="eggNOG" id="COG0389">
    <property type="taxonomic scope" value="Bacteria"/>
</dbReference>
<evidence type="ECO:0000259" key="3">
    <source>
        <dbReference type="Pfam" id="PF00817"/>
    </source>
</evidence>
<dbReference type="GO" id="GO:0016740">
    <property type="term" value="F:transferase activity"/>
    <property type="evidence" value="ECO:0007669"/>
    <property type="project" value="UniProtKB-KW"/>
</dbReference>
<dbReference type="Gene3D" id="3.40.1170.60">
    <property type="match status" value="1"/>
</dbReference>
<dbReference type="InterPro" id="IPR043128">
    <property type="entry name" value="Rev_trsase/Diguanyl_cyclase"/>
</dbReference>
<reference evidence="4" key="1">
    <citation type="submission" date="2010-10" db="EMBL/GenBank/DDBJ databases">
        <authorList>
            <consortium name="US DOE Joint Genome Institute (JGI-PGF)"/>
            <person name="Lucas S."/>
            <person name="Copeland A."/>
            <person name="Lapidus A."/>
            <person name="Bruce D."/>
            <person name="Goodwin L."/>
            <person name="Pitluck S."/>
            <person name="Kyrpides N."/>
            <person name="Mavromatis K."/>
            <person name="Detter J.C."/>
            <person name="Han C."/>
            <person name="Land M."/>
            <person name="Hauser L."/>
            <person name="Markowitz V."/>
            <person name="Cheng J.-F."/>
            <person name="Hugenholtz P."/>
            <person name="Woyke T."/>
            <person name="Wu D."/>
            <person name="Pukall R."/>
            <person name="Wahrenburg C."/>
            <person name="Brambilla E."/>
            <person name="Klenk H.-P."/>
            <person name="Eisen J.A."/>
        </authorList>
    </citation>
    <scope>NUCLEOTIDE SEQUENCE [LARGE SCALE GENOMIC DNA]</scope>
    <source>
        <strain evidence="4">DSM 13965</strain>
    </source>
</reference>